<keyword evidence="2 5" id="KW-0238">DNA-binding</keyword>
<comment type="caution">
    <text evidence="5">The sequence shown here is derived from an EMBL/GenBank/DDBJ whole genome shotgun (WGS) entry which is preliminary data.</text>
</comment>
<dbReference type="InterPro" id="IPR011711">
    <property type="entry name" value="GntR_C"/>
</dbReference>
<dbReference type="SUPFAM" id="SSF46785">
    <property type="entry name" value="Winged helix' DNA-binding domain"/>
    <property type="match status" value="1"/>
</dbReference>
<dbReference type="PROSITE" id="PS50949">
    <property type="entry name" value="HTH_GNTR"/>
    <property type="match status" value="1"/>
</dbReference>
<gene>
    <name evidence="5" type="ORF">FB554_1288</name>
</gene>
<organism evidence="5 6">
    <name type="scientific">Barrientosiimonas humi</name>
    <dbReference type="NCBI Taxonomy" id="999931"/>
    <lineage>
        <taxon>Bacteria</taxon>
        <taxon>Bacillati</taxon>
        <taxon>Actinomycetota</taxon>
        <taxon>Actinomycetes</taxon>
        <taxon>Micrococcales</taxon>
        <taxon>Dermacoccaceae</taxon>
        <taxon>Barrientosiimonas</taxon>
    </lineage>
</organism>
<protein>
    <submittedName>
        <fullName evidence="5">DNA-binding GntR family transcriptional regulator</fullName>
    </submittedName>
</protein>
<dbReference type="InterPro" id="IPR008920">
    <property type="entry name" value="TF_FadR/GntR_C"/>
</dbReference>
<dbReference type="Proteomes" id="UP000318336">
    <property type="component" value="Unassembled WGS sequence"/>
</dbReference>
<dbReference type="AlphaFoldDB" id="A0A542XBD9"/>
<proteinExistence type="predicted"/>
<evidence type="ECO:0000256" key="1">
    <source>
        <dbReference type="ARBA" id="ARBA00023015"/>
    </source>
</evidence>
<keyword evidence="3" id="KW-0804">Transcription</keyword>
<dbReference type="PANTHER" id="PTHR43537:SF49">
    <property type="entry name" value="TRANSCRIPTIONAL REGULATORY PROTEIN"/>
    <property type="match status" value="1"/>
</dbReference>
<dbReference type="Pfam" id="PF00392">
    <property type="entry name" value="GntR"/>
    <property type="match status" value="1"/>
</dbReference>
<dbReference type="Gene3D" id="1.10.10.10">
    <property type="entry name" value="Winged helix-like DNA-binding domain superfamily/Winged helix DNA-binding domain"/>
    <property type="match status" value="1"/>
</dbReference>
<accession>A0A542XBD9</accession>
<evidence type="ECO:0000259" key="4">
    <source>
        <dbReference type="PROSITE" id="PS50949"/>
    </source>
</evidence>
<dbReference type="SMART" id="SM00345">
    <property type="entry name" value="HTH_GNTR"/>
    <property type="match status" value="1"/>
</dbReference>
<evidence type="ECO:0000256" key="3">
    <source>
        <dbReference type="ARBA" id="ARBA00023163"/>
    </source>
</evidence>
<dbReference type="Pfam" id="PF07729">
    <property type="entry name" value="FCD"/>
    <property type="match status" value="1"/>
</dbReference>
<evidence type="ECO:0000313" key="6">
    <source>
        <dbReference type="Proteomes" id="UP000318336"/>
    </source>
</evidence>
<reference evidence="5 6" key="1">
    <citation type="submission" date="2019-06" db="EMBL/GenBank/DDBJ databases">
        <title>Sequencing the genomes of 1000 actinobacteria strains.</title>
        <authorList>
            <person name="Klenk H.-P."/>
        </authorList>
    </citation>
    <scope>NUCLEOTIDE SEQUENCE [LARGE SCALE GENOMIC DNA]</scope>
    <source>
        <strain evidence="5 6">DSM 24617</strain>
    </source>
</reference>
<dbReference type="OrthoDB" id="8680240at2"/>
<dbReference type="Gene3D" id="1.20.120.530">
    <property type="entry name" value="GntR ligand-binding domain-like"/>
    <property type="match status" value="1"/>
</dbReference>
<evidence type="ECO:0000256" key="2">
    <source>
        <dbReference type="ARBA" id="ARBA00023125"/>
    </source>
</evidence>
<dbReference type="PRINTS" id="PR00035">
    <property type="entry name" value="HTHGNTR"/>
</dbReference>
<dbReference type="GO" id="GO:0003700">
    <property type="term" value="F:DNA-binding transcription factor activity"/>
    <property type="evidence" value="ECO:0007669"/>
    <property type="project" value="InterPro"/>
</dbReference>
<dbReference type="InterPro" id="IPR036390">
    <property type="entry name" value="WH_DNA-bd_sf"/>
</dbReference>
<dbReference type="RefSeq" id="WP_142005208.1">
    <property type="nucleotide sequence ID" value="NZ_CAJTBP010000001.1"/>
</dbReference>
<keyword evidence="1" id="KW-0805">Transcription regulation</keyword>
<dbReference type="CDD" id="cd07377">
    <property type="entry name" value="WHTH_GntR"/>
    <property type="match status" value="1"/>
</dbReference>
<dbReference type="PANTHER" id="PTHR43537">
    <property type="entry name" value="TRANSCRIPTIONAL REGULATOR, GNTR FAMILY"/>
    <property type="match status" value="1"/>
</dbReference>
<keyword evidence="6" id="KW-1185">Reference proteome</keyword>
<dbReference type="GO" id="GO:0003677">
    <property type="term" value="F:DNA binding"/>
    <property type="evidence" value="ECO:0007669"/>
    <property type="project" value="UniProtKB-KW"/>
</dbReference>
<evidence type="ECO:0000313" key="5">
    <source>
        <dbReference type="EMBL" id="TQL33153.1"/>
    </source>
</evidence>
<feature type="domain" description="HTH gntR-type" evidence="4">
    <location>
        <begin position="4"/>
        <end position="71"/>
    </location>
</feature>
<sequence>MAVERASDRAYATLKAEIVGWDLTPGTVLGEVEQAARLGVSRTPVREALARLTADGLVAQQAGRGLVVTQVSLDDVVLLYELRTALETHAARLAAARRDEQTFRELETEFSRVTDVLASDDADRHGYYDLVERFDDAIDSAVGNPYLVTDLQGLRSHVARARRLSRRSDERLTQAASEHLAIVRAILDGDGELAAHATHVHLSNALRNIRATDPEADTPPARVS</sequence>
<dbReference type="EMBL" id="VFOK01000001">
    <property type="protein sequence ID" value="TQL33153.1"/>
    <property type="molecule type" value="Genomic_DNA"/>
</dbReference>
<dbReference type="SUPFAM" id="SSF48008">
    <property type="entry name" value="GntR ligand-binding domain-like"/>
    <property type="match status" value="1"/>
</dbReference>
<dbReference type="InterPro" id="IPR036388">
    <property type="entry name" value="WH-like_DNA-bd_sf"/>
</dbReference>
<name>A0A542XBD9_9MICO</name>
<dbReference type="SMART" id="SM00895">
    <property type="entry name" value="FCD"/>
    <property type="match status" value="1"/>
</dbReference>
<dbReference type="InterPro" id="IPR000524">
    <property type="entry name" value="Tscrpt_reg_HTH_GntR"/>
</dbReference>